<protein>
    <submittedName>
        <fullName evidence="7">Glycoside hydrolase family 92 protein</fullName>
    </submittedName>
</protein>
<dbReference type="FunFam" id="3.30.2080.10:FF:000001">
    <property type="entry name" value="Alpha-1,2-mannosidase subfamily"/>
    <property type="match status" value="1"/>
</dbReference>
<dbReference type="PANTHER" id="PTHR12143">
    <property type="entry name" value="PEPTIDE N-GLYCANASE PNGASE -RELATED"/>
    <property type="match status" value="1"/>
</dbReference>
<gene>
    <name evidence="7" type="ORF">DW206_08225</name>
</gene>
<dbReference type="InterPro" id="IPR050883">
    <property type="entry name" value="PNGase"/>
</dbReference>
<dbReference type="Gene3D" id="3.30.2080.10">
    <property type="entry name" value="GH92 mannosidase domain"/>
    <property type="match status" value="1"/>
</dbReference>
<evidence type="ECO:0000256" key="4">
    <source>
        <dbReference type="SAM" id="MobiDB-lite"/>
    </source>
</evidence>
<proteinExistence type="predicted"/>
<dbReference type="InterPro" id="IPR005887">
    <property type="entry name" value="GH92_a_mannosidase_put"/>
</dbReference>
<keyword evidence="7" id="KW-0378">Hydrolase</keyword>
<feature type="domain" description="Glycosyl hydrolase family 92 N-terminal" evidence="6">
    <location>
        <begin position="32"/>
        <end position="272"/>
    </location>
</feature>
<dbReference type="AlphaFoldDB" id="A0A3E5IBE5"/>
<evidence type="ECO:0000313" key="8">
    <source>
        <dbReference type="Proteomes" id="UP000283329"/>
    </source>
</evidence>
<dbReference type="RefSeq" id="WP_115483847.1">
    <property type="nucleotide sequence ID" value="NZ_BAABYV010000001.1"/>
</dbReference>
<comment type="cofactor">
    <cofactor evidence="1">
        <name>Ca(2+)</name>
        <dbReference type="ChEBI" id="CHEBI:29108"/>
    </cofactor>
</comment>
<dbReference type="Gene3D" id="2.70.98.10">
    <property type="match status" value="1"/>
</dbReference>
<evidence type="ECO:0000256" key="1">
    <source>
        <dbReference type="ARBA" id="ARBA00001913"/>
    </source>
</evidence>
<dbReference type="InterPro" id="IPR008928">
    <property type="entry name" value="6-hairpin_glycosidase_sf"/>
</dbReference>
<dbReference type="GO" id="GO:0000224">
    <property type="term" value="F:peptide-N4-(N-acetyl-beta-glucosaminyl)asparagine amidase activity"/>
    <property type="evidence" value="ECO:0007669"/>
    <property type="project" value="TreeGrafter"/>
</dbReference>
<evidence type="ECO:0000256" key="3">
    <source>
        <dbReference type="ARBA" id="ARBA00022837"/>
    </source>
</evidence>
<dbReference type="PANTHER" id="PTHR12143:SF39">
    <property type="entry name" value="SECRETED PROTEIN"/>
    <property type="match status" value="1"/>
</dbReference>
<dbReference type="GO" id="GO:0005975">
    <property type="term" value="P:carbohydrate metabolic process"/>
    <property type="evidence" value="ECO:0007669"/>
    <property type="project" value="InterPro"/>
</dbReference>
<evidence type="ECO:0000259" key="6">
    <source>
        <dbReference type="Pfam" id="PF17678"/>
    </source>
</evidence>
<dbReference type="Proteomes" id="UP000283329">
    <property type="component" value="Unassembled WGS sequence"/>
</dbReference>
<dbReference type="Pfam" id="PF07971">
    <property type="entry name" value="Glyco_hydro_92"/>
    <property type="match status" value="1"/>
</dbReference>
<dbReference type="GO" id="GO:0005829">
    <property type="term" value="C:cytosol"/>
    <property type="evidence" value="ECO:0007669"/>
    <property type="project" value="TreeGrafter"/>
</dbReference>
<feature type="domain" description="Glycosyl hydrolase family 92" evidence="5">
    <location>
        <begin position="278"/>
        <end position="738"/>
    </location>
</feature>
<reference evidence="7 8" key="1">
    <citation type="submission" date="2018-08" db="EMBL/GenBank/DDBJ databases">
        <title>A genome reference for cultivated species of the human gut microbiota.</title>
        <authorList>
            <person name="Zou Y."/>
            <person name="Xue W."/>
            <person name="Luo G."/>
        </authorList>
    </citation>
    <scope>NUCLEOTIDE SEQUENCE [LARGE SCALE GENOMIC DNA]</scope>
    <source>
        <strain evidence="7 8">AM17-48</strain>
    </source>
</reference>
<dbReference type="GO" id="GO:0030246">
    <property type="term" value="F:carbohydrate binding"/>
    <property type="evidence" value="ECO:0007669"/>
    <property type="project" value="InterPro"/>
</dbReference>
<feature type="compositionally biased region" description="Basic and acidic residues" evidence="4">
    <location>
        <begin position="116"/>
        <end position="130"/>
    </location>
</feature>
<dbReference type="InterPro" id="IPR014718">
    <property type="entry name" value="GH-type_carb-bd"/>
</dbReference>
<organism evidence="7 8">
    <name type="scientific">Bacteroides ovatus</name>
    <dbReference type="NCBI Taxonomy" id="28116"/>
    <lineage>
        <taxon>Bacteria</taxon>
        <taxon>Pseudomonadati</taxon>
        <taxon>Bacteroidota</taxon>
        <taxon>Bacteroidia</taxon>
        <taxon>Bacteroidales</taxon>
        <taxon>Bacteroidaceae</taxon>
        <taxon>Bacteroides</taxon>
    </lineage>
</organism>
<dbReference type="PROSITE" id="PS51257">
    <property type="entry name" value="PROKAR_LIPOPROTEIN"/>
    <property type="match status" value="1"/>
</dbReference>
<name>A0A3E5IBE5_BACOV</name>
<sequence length="759" mass="85551">MRKIIWIIMALCTLSGCKCENSTISADSLLDFVDPLIGTGGHGHTFPGAAYPFGMVQLSPDTGLEGWDWCSGYHYSDSSIIGFSHTHLSGTGRSDLMDVMLMPVTGNLKLSPGSKSKPDEGYRSRFSHDEESASPGYYKVRLKDYDIMAELTVSPRCGFHRYTFPESKSSHIILDLSHHFATDSVLFTSINKIDSCTIIGERKTKGWGEPGEKYWSEQQLFFALKVSKVFDLSIAADEQFIQEKQTSGKNIKAILNFETSLNEMVLVKVGISAVSAENALQNLSEEIPHWDFNKTLSETQSVWEKELSKIKVGAPDKNKTIFYTALYHSLLAPYLYNDVNKEYLGFDKQTHMAEGFDNYTVLSLWDTFRAENPLLTLIAPDKVNDLIQSMLAQYEQYGLLPVWPLWSSETNCMIGYHAVPVIVDAYFKGIRNYDVEKAYQAMKTSAMQDNFGVKELKQYGYIPYDVYNKSVSTALEYCYDDWCIAQMAKDLGKIDDYNYFMRRSSGYRTYFDKEYKLMNGFSSQGSFRRPFDPFFSSYGECDWVEGNSWQYSFFVPHDVQGLINLYGGSEEFASALDTLFSMPVGMSGHDVPIDITGLIGQYAHGNEPSHHVAYLYNYAGQPHKAQQRLHEIMSTLYTDQPDGLCGNEDCGQMSAWYVFSAMGFYPVNPAEGIYILGKPMVEKAEISIGDKPFKVKTVGWSDENIYVQSVKLNGRAYNKLFITHADIVNGGTLEFTMSPVPGNFKHAILPPSISETLNE</sequence>
<dbReference type="Gene3D" id="1.20.1050.60">
    <property type="entry name" value="alpha-1,2-mannosidase"/>
    <property type="match status" value="1"/>
</dbReference>
<dbReference type="FunFam" id="1.20.1050.60:FF:000001">
    <property type="entry name" value="Putative alpha-1,2-mannosidase"/>
    <property type="match status" value="1"/>
</dbReference>
<dbReference type="Pfam" id="PF17678">
    <property type="entry name" value="Glyco_hydro_92N"/>
    <property type="match status" value="1"/>
</dbReference>
<comment type="subunit">
    <text evidence="2">Monomer.</text>
</comment>
<evidence type="ECO:0000259" key="5">
    <source>
        <dbReference type="Pfam" id="PF07971"/>
    </source>
</evidence>
<evidence type="ECO:0000256" key="2">
    <source>
        <dbReference type="ARBA" id="ARBA00011245"/>
    </source>
</evidence>
<dbReference type="InterPro" id="IPR012939">
    <property type="entry name" value="Glyco_hydro_92"/>
</dbReference>
<dbReference type="InterPro" id="IPR041371">
    <property type="entry name" value="GH92_N"/>
</dbReference>
<comment type="caution">
    <text evidence="7">The sequence shown here is derived from an EMBL/GenBank/DDBJ whole genome shotgun (WGS) entry which is preliminary data.</text>
</comment>
<feature type="region of interest" description="Disordered" evidence="4">
    <location>
        <begin position="109"/>
        <end position="130"/>
    </location>
</feature>
<dbReference type="SUPFAM" id="SSF48208">
    <property type="entry name" value="Six-hairpin glycosidases"/>
    <property type="match status" value="1"/>
</dbReference>
<dbReference type="GO" id="GO:0006516">
    <property type="term" value="P:glycoprotein catabolic process"/>
    <property type="evidence" value="ECO:0007669"/>
    <property type="project" value="TreeGrafter"/>
</dbReference>
<dbReference type="EMBL" id="QRJR01000005">
    <property type="protein sequence ID" value="RHH48604.1"/>
    <property type="molecule type" value="Genomic_DNA"/>
</dbReference>
<accession>A0A3E5IBE5</accession>
<dbReference type="NCBIfam" id="TIGR01180">
    <property type="entry name" value="aman2_put"/>
    <property type="match status" value="1"/>
</dbReference>
<keyword evidence="3" id="KW-0106">Calcium</keyword>
<dbReference type="Gene3D" id="1.20.1610.10">
    <property type="entry name" value="alpha-1,2-mannosidases domains"/>
    <property type="match status" value="1"/>
</dbReference>
<evidence type="ECO:0000313" key="7">
    <source>
        <dbReference type="EMBL" id="RHH48604.1"/>
    </source>
</evidence>